<dbReference type="InterPro" id="IPR011006">
    <property type="entry name" value="CheY-like_superfamily"/>
</dbReference>
<dbReference type="PRINTS" id="PR00344">
    <property type="entry name" value="BCTRLSENSOR"/>
</dbReference>
<dbReference type="GO" id="GO:0000155">
    <property type="term" value="F:phosphorelay sensor kinase activity"/>
    <property type="evidence" value="ECO:0007669"/>
    <property type="project" value="TreeGrafter"/>
</dbReference>
<comment type="catalytic activity">
    <reaction evidence="1">
        <text>ATP + protein L-histidine = ADP + protein N-phospho-L-histidine.</text>
        <dbReference type="EC" id="2.7.13.3"/>
    </reaction>
</comment>
<evidence type="ECO:0000256" key="6">
    <source>
        <dbReference type="ARBA" id="ARBA00022840"/>
    </source>
</evidence>
<dbReference type="SUPFAM" id="SSF52172">
    <property type="entry name" value="CheY-like"/>
    <property type="match status" value="1"/>
</dbReference>
<dbReference type="Gene3D" id="3.40.50.2300">
    <property type="match status" value="1"/>
</dbReference>
<evidence type="ECO:0000313" key="11">
    <source>
        <dbReference type="EMBL" id="RAK18495.1"/>
    </source>
</evidence>
<dbReference type="RefSeq" id="WP_111645721.1">
    <property type="nucleotide sequence ID" value="NZ_QLMH01000010.1"/>
</dbReference>
<dbReference type="Pfam" id="PF00072">
    <property type="entry name" value="Response_reg"/>
    <property type="match status" value="1"/>
</dbReference>
<dbReference type="InterPro" id="IPR003594">
    <property type="entry name" value="HATPase_dom"/>
</dbReference>
<feature type="domain" description="Response regulatory" evidence="10">
    <location>
        <begin position="101"/>
        <end position="218"/>
    </location>
</feature>
<dbReference type="PANTHER" id="PTHR43047:SF72">
    <property type="entry name" value="OSMOSENSING HISTIDINE PROTEIN KINASE SLN1"/>
    <property type="match status" value="1"/>
</dbReference>
<keyword evidence="8" id="KW-0597">Phosphoprotein</keyword>
<proteinExistence type="predicted"/>
<dbReference type="Pfam" id="PF02518">
    <property type="entry name" value="HATPase_c"/>
    <property type="match status" value="1"/>
</dbReference>
<dbReference type="PANTHER" id="PTHR43047">
    <property type="entry name" value="TWO-COMPONENT HISTIDINE PROTEIN KINASE"/>
    <property type="match status" value="1"/>
</dbReference>
<evidence type="ECO:0000259" key="9">
    <source>
        <dbReference type="PROSITE" id="PS50109"/>
    </source>
</evidence>
<keyword evidence="7" id="KW-0902">Two-component regulatory system</keyword>
<dbReference type="GO" id="GO:0009927">
    <property type="term" value="F:histidine phosphotransfer kinase activity"/>
    <property type="evidence" value="ECO:0007669"/>
    <property type="project" value="TreeGrafter"/>
</dbReference>
<protein>
    <recommendedName>
        <fullName evidence="2">histidine kinase</fullName>
        <ecNumber evidence="2">2.7.13.3</ecNumber>
    </recommendedName>
</protein>
<name>A0A327YF97_9BACL</name>
<evidence type="ECO:0000256" key="8">
    <source>
        <dbReference type="PROSITE-ProRule" id="PRU00169"/>
    </source>
</evidence>
<evidence type="ECO:0000256" key="5">
    <source>
        <dbReference type="ARBA" id="ARBA00022777"/>
    </source>
</evidence>
<dbReference type="Gene3D" id="3.30.565.10">
    <property type="entry name" value="Histidine kinase-like ATPase, C-terminal domain"/>
    <property type="match status" value="1"/>
</dbReference>
<dbReference type="OrthoDB" id="9759607at2"/>
<dbReference type="PROSITE" id="PS50110">
    <property type="entry name" value="RESPONSE_REGULATORY"/>
    <property type="match status" value="1"/>
</dbReference>
<keyword evidence="6" id="KW-0067">ATP-binding</keyword>
<dbReference type="InterPro" id="IPR036890">
    <property type="entry name" value="HATPase_C_sf"/>
</dbReference>
<keyword evidence="5" id="KW-0418">Kinase</keyword>
<keyword evidence="4" id="KW-0547">Nucleotide-binding</keyword>
<evidence type="ECO:0000256" key="7">
    <source>
        <dbReference type="ARBA" id="ARBA00023012"/>
    </source>
</evidence>
<sequence length="219" mass="25034">MVVQIHVEDSGIGIAKEEWEKIFEPFYRIKGTHADGTGIGLSLVKQLVHLMGGEVGMDSTLGEGSDFWFSIPISKNIYHDERYDREIDKQYRKRLQSMQKKILYIEDNEANLQLVKEIFEPYPNITLRLAMNGQEGIKAALNEKVDLILLDINLPDMSGYEVFEILQGNEITKSIPVIALSAYAMKDELQKALKKGFAQYLTKPIHIEQFLETIEKLLT</sequence>
<dbReference type="EC" id="2.7.13.3" evidence="2"/>
<gene>
    <name evidence="11" type="ORF">B0I26_110128</name>
</gene>
<feature type="modified residue" description="4-aspartylphosphate" evidence="8">
    <location>
        <position position="151"/>
    </location>
</feature>
<evidence type="ECO:0000259" key="10">
    <source>
        <dbReference type="PROSITE" id="PS50110"/>
    </source>
</evidence>
<dbReference type="InterPro" id="IPR005467">
    <property type="entry name" value="His_kinase_dom"/>
</dbReference>
<evidence type="ECO:0000256" key="3">
    <source>
        <dbReference type="ARBA" id="ARBA00022679"/>
    </source>
</evidence>
<feature type="domain" description="Histidine kinase" evidence="9">
    <location>
        <begin position="1"/>
        <end position="75"/>
    </location>
</feature>
<dbReference type="GO" id="GO:0005524">
    <property type="term" value="F:ATP binding"/>
    <property type="evidence" value="ECO:0007669"/>
    <property type="project" value="UniProtKB-KW"/>
</dbReference>
<dbReference type="PROSITE" id="PS50109">
    <property type="entry name" value="HIS_KIN"/>
    <property type="match status" value="1"/>
</dbReference>
<dbReference type="SMART" id="SM00387">
    <property type="entry name" value="HATPase_c"/>
    <property type="match status" value="1"/>
</dbReference>
<dbReference type="SUPFAM" id="SSF55874">
    <property type="entry name" value="ATPase domain of HSP90 chaperone/DNA topoisomerase II/histidine kinase"/>
    <property type="match status" value="1"/>
</dbReference>
<dbReference type="AlphaFoldDB" id="A0A327YF97"/>
<dbReference type="GO" id="GO:0005886">
    <property type="term" value="C:plasma membrane"/>
    <property type="evidence" value="ECO:0007669"/>
    <property type="project" value="TreeGrafter"/>
</dbReference>
<evidence type="ECO:0000256" key="1">
    <source>
        <dbReference type="ARBA" id="ARBA00000085"/>
    </source>
</evidence>
<keyword evidence="3" id="KW-0808">Transferase</keyword>
<evidence type="ECO:0000256" key="4">
    <source>
        <dbReference type="ARBA" id="ARBA00022741"/>
    </source>
</evidence>
<evidence type="ECO:0000313" key="12">
    <source>
        <dbReference type="Proteomes" id="UP000248555"/>
    </source>
</evidence>
<keyword evidence="12" id="KW-1185">Reference proteome</keyword>
<dbReference type="InterPro" id="IPR001789">
    <property type="entry name" value="Sig_transdc_resp-reg_receiver"/>
</dbReference>
<organism evidence="11 12">
    <name type="scientific">Paranoxybacillus vitaminiphilus</name>
    <dbReference type="NCBI Taxonomy" id="581036"/>
    <lineage>
        <taxon>Bacteria</taxon>
        <taxon>Bacillati</taxon>
        <taxon>Bacillota</taxon>
        <taxon>Bacilli</taxon>
        <taxon>Bacillales</taxon>
        <taxon>Anoxybacillaceae</taxon>
        <taxon>Paranoxybacillus</taxon>
    </lineage>
</organism>
<evidence type="ECO:0000256" key="2">
    <source>
        <dbReference type="ARBA" id="ARBA00012438"/>
    </source>
</evidence>
<accession>A0A327YF97</accession>
<dbReference type="Proteomes" id="UP000248555">
    <property type="component" value="Unassembled WGS sequence"/>
</dbReference>
<dbReference type="SMART" id="SM00448">
    <property type="entry name" value="REC"/>
    <property type="match status" value="1"/>
</dbReference>
<dbReference type="InterPro" id="IPR004358">
    <property type="entry name" value="Sig_transdc_His_kin-like_C"/>
</dbReference>
<reference evidence="11 12" key="1">
    <citation type="submission" date="2018-06" db="EMBL/GenBank/DDBJ databases">
        <title>Genomic Encyclopedia of Type Strains, Phase III (KMG-III): the genomes of soil and plant-associated and newly described type strains.</title>
        <authorList>
            <person name="Whitman W."/>
        </authorList>
    </citation>
    <scope>NUCLEOTIDE SEQUENCE [LARGE SCALE GENOMIC DNA]</scope>
    <source>
        <strain evidence="11 12">CGMCC 1.8979</strain>
    </source>
</reference>
<dbReference type="EMBL" id="QLMH01000010">
    <property type="protein sequence ID" value="RAK18495.1"/>
    <property type="molecule type" value="Genomic_DNA"/>
</dbReference>
<comment type="caution">
    <text evidence="11">The sequence shown here is derived from an EMBL/GenBank/DDBJ whole genome shotgun (WGS) entry which is preliminary data.</text>
</comment>